<evidence type="ECO:0000313" key="5">
    <source>
        <dbReference type="Proteomes" id="UP001178461"/>
    </source>
</evidence>
<evidence type="ECO:0000313" key="4">
    <source>
        <dbReference type="EMBL" id="CAI5795148.1"/>
    </source>
</evidence>
<dbReference type="SUPFAM" id="SSF54117">
    <property type="entry name" value="Interleukin 8-like chemokines"/>
    <property type="match status" value="1"/>
</dbReference>
<reference evidence="4" key="1">
    <citation type="submission" date="2022-12" db="EMBL/GenBank/DDBJ databases">
        <authorList>
            <person name="Alioto T."/>
            <person name="Alioto T."/>
            <person name="Gomez Garrido J."/>
        </authorList>
    </citation>
    <scope>NUCLEOTIDE SEQUENCE</scope>
</reference>
<dbReference type="PANTHER" id="PTHR12015">
    <property type="entry name" value="SMALL INDUCIBLE CYTOKINE A"/>
    <property type="match status" value="1"/>
</dbReference>
<keyword evidence="5" id="KW-1185">Reference proteome</keyword>
<dbReference type="CDD" id="cd00272">
    <property type="entry name" value="Chemokine_CC"/>
    <property type="match status" value="1"/>
</dbReference>
<dbReference type="Pfam" id="PF00048">
    <property type="entry name" value="IL8"/>
    <property type="match status" value="1"/>
</dbReference>
<dbReference type="InterPro" id="IPR039809">
    <property type="entry name" value="Chemokine_b/g/d"/>
</dbReference>
<sequence length="115" mass="12523">MNLSPAALVFLLFAATFALATACPRVESKYALVGMDPSSPCCKDYSKIKFPKSIVKDYFYTSGNCRLSSVVFVFKNGKTGCADPNAQWAKDLMEYIDSIKHSPSSRPTTVPIPSA</sequence>
<name>A0AA35LG18_9SAUR</name>
<dbReference type="SMART" id="SM00199">
    <property type="entry name" value="SCY"/>
    <property type="match status" value="1"/>
</dbReference>
<organism evidence="4 5">
    <name type="scientific">Podarcis lilfordi</name>
    <name type="common">Lilford's wall lizard</name>
    <dbReference type="NCBI Taxonomy" id="74358"/>
    <lineage>
        <taxon>Eukaryota</taxon>
        <taxon>Metazoa</taxon>
        <taxon>Chordata</taxon>
        <taxon>Craniata</taxon>
        <taxon>Vertebrata</taxon>
        <taxon>Euteleostomi</taxon>
        <taxon>Lepidosauria</taxon>
        <taxon>Squamata</taxon>
        <taxon>Bifurcata</taxon>
        <taxon>Unidentata</taxon>
        <taxon>Episquamata</taxon>
        <taxon>Laterata</taxon>
        <taxon>Lacertibaenia</taxon>
        <taxon>Lacertidae</taxon>
        <taxon>Podarcis</taxon>
    </lineage>
</organism>
<proteinExistence type="predicted"/>
<dbReference type="EMBL" id="OX395141">
    <property type="protein sequence ID" value="CAI5795148.1"/>
    <property type="molecule type" value="Genomic_DNA"/>
</dbReference>
<dbReference type="Proteomes" id="UP001178461">
    <property type="component" value="Chromosome 15"/>
</dbReference>
<protein>
    <submittedName>
        <fullName evidence="4">C-C motif chemokine 5-like</fullName>
    </submittedName>
</protein>
<dbReference type="InterPro" id="IPR001811">
    <property type="entry name" value="Chemokine_IL8-like_dom"/>
</dbReference>
<evidence type="ECO:0000256" key="2">
    <source>
        <dbReference type="SAM" id="SignalP"/>
    </source>
</evidence>
<feature type="domain" description="Chemokine interleukin-8-like" evidence="3">
    <location>
        <begin position="38"/>
        <end position="96"/>
    </location>
</feature>
<feature type="chain" id="PRO_5041287348" evidence="2">
    <location>
        <begin position="23"/>
        <end position="115"/>
    </location>
</feature>
<evidence type="ECO:0000256" key="1">
    <source>
        <dbReference type="ARBA" id="ARBA00022514"/>
    </source>
</evidence>
<dbReference type="AlphaFoldDB" id="A0AA35LG18"/>
<dbReference type="GO" id="GO:0005615">
    <property type="term" value="C:extracellular space"/>
    <property type="evidence" value="ECO:0007669"/>
    <property type="project" value="UniProtKB-KW"/>
</dbReference>
<dbReference type="Gene3D" id="2.40.50.40">
    <property type="match status" value="1"/>
</dbReference>
<dbReference type="GO" id="GO:0006955">
    <property type="term" value="P:immune response"/>
    <property type="evidence" value="ECO:0007669"/>
    <property type="project" value="InterPro"/>
</dbReference>
<accession>A0AA35LG18</accession>
<keyword evidence="2" id="KW-0732">Signal</keyword>
<gene>
    <name evidence="4" type="ORF">PODLI_1B017488</name>
</gene>
<evidence type="ECO:0000259" key="3">
    <source>
        <dbReference type="SMART" id="SM00199"/>
    </source>
</evidence>
<dbReference type="InterPro" id="IPR036048">
    <property type="entry name" value="Interleukin_8-like_sf"/>
</dbReference>
<keyword evidence="1" id="KW-0202">Cytokine</keyword>
<feature type="signal peptide" evidence="2">
    <location>
        <begin position="1"/>
        <end position="22"/>
    </location>
</feature>
<dbReference type="GO" id="GO:0008009">
    <property type="term" value="F:chemokine activity"/>
    <property type="evidence" value="ECO:0007669"/>
    <property type="project" value="InterPro"/>
</dbReference>